<dbReference type="Proteomes" id="UP000799424">
    <property type="component" value="Unassembled WGS sequence"/>
</dbReference>
<evidence type="ECO:0000313" key="4">
    <source>
        <dbReference type="Proteomes" id="UP000799424"/>
    </source>
</evidence>
<keyword evidence="1" id="KW-0732">Signal</keyword>
<reference evidence="3" key="1">
    <citation type="journal article" date="2020" name="Stud. Mycol.">
        <title>101 Dothideomycetes genomes: a test case for predicting lifestyles and emergence of pathogens.</title>
        <authorList>
            <person name="Haridas S."/>
            <person name="Albert R."/>
            <person name="Binder M."/>
            <person name="Bloem J."/>
            <person name="Labutti K."/>
            <person name="Salamov A."/>
            <person name="Andreopoulos B."/>
            <person name="Baker S."/>
            <person name="Barry K."/>
            <person name="Bills G."/>
            <person name="Bluhm B."/>
            <person name="Cannon C."/>
            <person name="Castanera R."/>
            <person name="Culley D."/>
            <person name="Daum C."/>
            <person name="Ezra D."/>
            <person name="Gonzalez J."/>
            <person name="Henrissat B."/>
            <person name="Kuo A."/>
            <person name="Liang C."/>
            <person name="Lipzen A."/>
            <person name="Lutzoni F."/>
            <person name="Magnuson J."/>
            <person name="Mondo S."/>
            <person name="Nolan M."/>
            <person name="Ohm R."/>
            <person name="Pangilinan J."/>
            <person name="Park H.-J."/>
            <person name="Ramirez L."/>
            <person name="Alfaro M."/>
            <person name="Sun H."/>
            <person name="Tritt A."/>
            <person name="Yoshinaga Y."/>
            <person name="Zwiers L.-H."/>
            <person name="Turgeon B."/>
            <person name="Goodwin S."/>
            <person name="Spatafora J."/>
            <person name="Crous P."/>
            <person name="Grigoriev I."/>
        </authorList>
    </citation>
    <scope>NUCLEOTIDE SEQUENCE</scope>
    <source>
        <strain evidence="3">CBS 113818</strain>
    </source>
</reference>
<feature type="domain" description="Alginate lyase 2" evidence="2">
    <location>
        <begin position="58"/>
        <end position="243"/>
    </location>
</feature>
<dbReference type="EMBL" id="MU006233">
    <property type="protein sequence ID" value="KAF2822765.1"/>
    <property type="molecule type" value="Genomic_DNA"/>
</dbReference>
<dbReference type="InterPro" id="IPR014895">
    <property type="entry name" value="Alginate_lyase_2"/>
</dbReference>
<name>A0A6A6ZR68_9PLEO</name>
<dbReference type="Pfam" id="PF08787">
    <property type="entry name" value="Alginate_lyase2"/>
    <property type="match status" value="1"/>
</dbReference>
<accession>A0A6A6ZR68</accession>
<dbReference type="InterPro" id="IPR013320">
    <property type="entry name" value="ConA-like_dom_sf"/>
</dbReference>
<evidence type="ECO:0000256" key="1">
    <source>
        <dbReference type="SAM" id="SignalP"/>
    </source>
</evidence>
<protein>
    <recommendedName>
        <fullName evidence="2">Alginate lyase 2 domain-containing protein</fullName>
    </recommendedName>
</protein>
<evidence type="ECO:0000313" key="3">
    <source>
        <dbReference type="EMBL" id="KAF2822765.1"/>
    </source>
</evidence>
<gene>
    <name evidence="3" type="ORF">CC86DRAFT_396378</name>
</gene>
<dbReference type="SUPFAM" id="SSF49899">
    <property type="entry name" value="Concanavalin A-like lectins/glucanases"/>
    <property type="match status" value="1"/>
</dbReference>
<dbReference type="OrthoDB" id="77013at2759"/>
<dbReference type="Gene3D" id="2.60.120.200">
    <property type="match status" value="2"/>
</dbReference>
<feature type="chain" id="PRO_5025589337" description="Alginate lyase 2 domain-containing protein" evidence="1">
    <location>
        <begin position="20"/>
        <end position="244"/>
    </location>
</feature>
<feature type="signal peptide" evidence="1">
    <location>
        <begin position="1"/>
        <end position="19"/>
    </location>
</feature>
<proteinExistence type="predicted"/>
<organism evidence="3 4">
    <name type="scientific">Ophiobolus disseminans</name>
    <dbReference type="NCBI Taxonomy" id="1469910"/>
    <lineage>
        <taxon>Eukaryota</taxon>
        <taxon>Fungi</taxon>
        <taxon>Dikarya</taxon>
        <taxon>Ascomycota</taxon>
        <taxon>Pezizomycotina</taxon>
        <taxon>Dothideomycetes</taxon>
        <taxon>Pleosporomycetidae</taxon>
        <taxon>Pleosporales</taxon>
        <taxon>Pleosporineae</taxon>
        <taxon>Phaeosphaeriaceae</taxon>
        <taxon>Ophiobolus</taxon>
    </lineage>
</organism>
<keyword evidence="4" id="KW-1185">Reference proteome</keyword>
<sequence>MFLSLAIPSVLFFPTGTSAVPLLTPDRTPYSSPFPSPDSSPILFARGPNSCAPGGILDLGVVTLQLPTGSEGKVDTISSARLAGCDGWRSKEYFYTERGALVTKVPGSSNSSGCVTTLNSKHCRTELRDSINRLKVQLAVTEPDDSKSGTVIGQVKVDDEVSKKPVAELFYSNDVMLKLGVSQIPDYELKYQVGKLSIKIGASKEQIMDTGQISSPKSYFKVGNYNQGNSPSEVRFYRMEVQHV</sequence>
<dbReference type="AlphaFoldDB" id="A0A6A6ZR68"/>
<evidence type="ECO:0000259" key="2">
    <source>
        <dbReference type="Pfam" id="PF08787"/>
    </source>
</evidence>